<feature type="transmembrane region" description="Helical" evidence="2">
    <location>
        <begin position="661"/>
        <end position="688"/>
    </location>
</feature>
<feature type="transmembrane region" description="Helical" evidence="2">
    <location>
        <begin position="55"/>
        <end position="77"/>
    </location>
</feature>
<evidence type="ECO:0000313" key="4">
    <source>
        <dbReference type="EMBL" id="UNK44915.1"/>
    </source>
</evidence>
<proteinExistence type="predicted"/>
<dbReference type="RefSeq" id="WP_241913253.1">
    <property type="nucleotide sequence ID" value="NZ_CP093326.1"/>
</dbReference>
<evidence type="ECO:0000259" key="3">
    <source>
        <dbReference type="SMART" id="SM00460"/>
    </source>
</evidence>
<feature type="transmembrane region" description="Helical" evidence="2">
    <location>
        <begin position="164"/>
        <end position="184"/>
    </location>
</feature>
<feature type="transmembrane region" description="Helical" evidence="2">
    <location>
        <begin position="108"/>
        <end position="128"/>
    </location>
</feature>
<keyword evidence="2" id="KW-0472">Membrane</keyword>
<protein>
    <submittedName>
        <fullName evidence="4">DUF3488 and transglutaminase-like domain-containing protein</fullName>
    </submittedName>
</protein>
<keyword evidence="2" id="KW-1133">Transmembrane helix</keyword>
<dbReference type="Pfam" id="PF11992">
    <property type="entry name" value="TgpA_N"/>
    <property type="match status" value="1"/>
</dbReference>
<gene>
    <name evidence="4" type="ORF">MNQ99_13250</name>
</gene>
<reference evidence="4 5" key="1">
    <citation type="submission" date="2022-03" db="EMBL/GenBank/DDBJ databases">
        <title>Isotopic signatures of nitrous oxide derived from detoxification processes.</title>
        <authorList>
            <person name="Behrendt U."/>
            <person name="Buchen C."/>
            <person name="Well R."/>
            <person name="Ulrich A."/>
            <person name="Rohe L."/>
            <person name="Kolb S."/>
            <person name="Schloter M."/>
            <person name="Horn M.A."/>
            <person name="Augustin J."/>
        </authorList>
    </citation>
    <scope>NUCLEOTIDE SEQUENCE [LARGE SCALE GENOMIC DNA]</scope>
    <source>
        <strain evidence="4 5">S4-C24</strain>
    </source>
</reference>
<dbReference type="PANTHER" id="PTHR42736:SF1">
    <property type="entry name" value="PROTEIN-GLUTAMINE GAMMA-GLUTAMYLTRANSFERASE"/>
    <property type="match status" value="1"/>
</dbReference>
<feature type="transmembrane region" description="Helical" evidence="2">
    <location>
        <begin position="196"/>
        <end position="214"/>
    </location>
</feature>
<dbReference type="Gene3D" id="3.10.620.30">
    <property type="match status" value="1"/>
</dbReference>
<feature type="region of interest" description="Disordered" evidence="1">
    <location>
        <begin position="809"/>
        <end position="844"/>
    </location>
</feature>
<dbReference type="InterPro" id="IPR052901">
    <property type="entry name" value="Bact_TGase-like"/>
</dbReference>
<evidence type="ECO:0000313" key="5">
    <source>
        <dbReference type="Proteomes" id="UP000829069"/>
    </source>
</evidence>
<keyword evidence="2" id="KW-0812">Transmembrane</keyword>
<feature type="transmembrane region" description="Helical" evidence="2">
    <location>
        <begin position="83"/>
        <end position="101"/>
    </location>
</feature>
<feature type="region of interest" description="Disordered" evidence="1">
    <location>
        <begin position="1"/>
        <end position="34"/>
    </location>
</feature>
<feature type="compositionally biased region" description="Pro residues" evidence="1">
    <location>
        <begin position="627"/>
        <end position="644"/>
    </location>
</feature>
<feature type="domain" description="Transglutaminase-like" evidence="3">
    <location>
        <begin position="532"/>
        <end position="605"/>
    </location>
</feature>
<dbReference type="InterPro" id="IPR038765">
    <property type="entry name" value="Papain-like_cys_pep_sf"/>
</dbReference>
<dbReference type="EMBL" id="CP093326">
    <property type="protein sequence ID" value="UNK44915.1"/>
    <property type="molecule type" value="Genomic_DNA"/>
</dbReference>
<keyword evidence="5" id="KW-1185">Reference proteome</keyword>
<feature type="region of interest" description="Disordered" evidence="1">
    <location>
        <begin position="600"/>
        <end position="654"/>
    </location>
</feature>
<dbReference type="PANTHER" id="PTHR42736">
    <property type="entry name" value="PROTEIN-GLUTAMINE GAMMA-GLUTAMYLTRANSFERASE"/>
    <property type="match status" value="1"/>
</dbReference>
<dbReference type="SMART" id="SM00460">
    <property type="entry name" value="TGc"/>
    <property type="match status" value="1"/>
</dbReference>
<dbReference type="SUPFAM" id="SSF54001">
    <property type="entry name" value="Cysteine proteinases"/>
    <property type="match status" value="1"/>
</dbReference>
<name>A0ABY3W6S8_9MICC</name>
<dbReference type="InterPro" id="IPR002931">
    <property type="entry name" value="Transglutaminase-like"/>
</dbReference>
<dbReference type="Pfam" id="PF01841">
    <property type="entry name" value="Transglut_core"/>
    <property type="match status" value="1"/>
</dbReference>
<evidence type="ECO:0000256" key="2">
    <source>
        <dbReference type="SAM" id="Phobius"/>
    </source>
</evidence>
<feature type="transmembrane region" description="Helical" evidence="2">
    <location>
        <begin position="270"/>
        <end position="291"/>
    </location>
</feature>
<sequence>MNGSSNAPQPGRQTTRVRRRAADGKNDAGLPAARRRLPPTAGALAAWLPRPARQLAIDAAVLVLLLGLGLAGFHHVFGGNGRYLTAGFGGIVVGLLLSLACARYRLGLLSTATAGLGAYLLFGSAFAAPTEATGGVLPSLESLRTVLTGFVFAWKDILTVAPPVGVSGGMLVVPFLGALASALLAGTLAWRVHRPYWPLLPVLAFFLLGIAFGTDVPALPVLRGVLLVAVSAAWLAWHRHLARGDASAGVTASPALADTAAHRAGLRRRFGMGAGMLAGAVVLTALAGPALTARGEREVLRDVVVPPVNLYDYPSPLMDFRGYVKDRPDETLFTVAGLPEGQRVRLAALDTFDGTVYNVNPESGGNFTPVGDAGSLGQVSGDDARLNIRIEDYSGVWLPAGGRINGMAFDGERAGELGGSLFYNDESKTALTTRYLQAGDGYSVETTFPGRWEDAQLAQYDFASVRLPEPARVPDIIAAKANEFVGEATVPIEQVRQLERNLHENGFFSNGKEDEARSLSGHHAGRMIQLLDAEQMIGDDEQYAVAMALMSRHLGIPARVVMGFYPDPQDGRSGSGPVEIKGEDVHAWVEVAFEHAGWVAFDPTPDEDNEPTPPQQEPKSTPKPQVLQPPPPPQEPAELPPDTAPEPQDAEQQDKSFWDQWGWLFAAVGLATLPLAVLLAPLLLIAWLKLRRRKRRASEGLPSQRVGGGWREVISLATDMGARAAPNATRREHASALAEEFPTTAAGTTLLARRADAAIFGAAEPTEVQVQQYWDHVDQSLADMKGSLGFWQRQRAKYTPRSLVADARRRLAQRRRSPAAARFRTVDSQTGRSEQGGSSTWQQD</sequence>
<dbReference type="Proteomes" id="UP000829069">
    <property type="component" value="Chromosome"/>
</dbReference>
<organism evidence="4 5">
    <name type="scientific">Arthrobacter sulfonylureivorans</name>
    <dbReference type="NCBI Taxonomy" id="2486855"/>
    <lineage>
        <taxon>Bacteria</taxon>
        <taxon>Bacillati</taxon>
        <taxon>Actinomycetota</taxon>
        <taxon>Actinomycetes</taxon>
        <taxon>Micrococcales</taxon>
        <taxon>Micrococcaceae</taxon>
        <taxon>Arthrobacter</taxon>
    </lineage>
</organism>
<evidence type="ECO:0000256" key="1">
    <source>
        <dbReference type="SAM" id="MobiDB-lite"/>
    </source>
</evidence>
<feature type="compositionally biased region" description="Polar residues" evidence="1">
    <location>
        <begin position="826"/>
        <end position="844"/>
    </location>
</feature>
<feature type="compositionally biased region" description="Polar residues" evidence="1">
    <location>
        <begin position="1"/>
        <end position="14"/>
    </location>
</feature>
<feature type="transmembrane region" description="Helical" evidence="2">
    <location>
        <begin position="220"/>
        <end position="237"/>
    </location>
</feature>
<dbReference type="InterPro" id="IPR021878">
    <property type="entry name" value="TgpA_N"/>
</dbReference>
<accession>A0ABY3W6S8</accession>